<comment type="caution">
    <text evidence="1">The sequence shown here is derived from an EMBL/GenBank/DDBJ whole genome shotgun (WGS) entry which is preliminary data.</text>
</comment>
<name>A0A7V2WVJ0_LEUMU</name>
<reference evidence="1" key="1">
    <citation type="journal article" date="2020" name="mSystems">
        <title>Genome- and Community-Level Interaction Insights into Carbon Utilization and Element Cycling Functions of Hydrothermarchaeota in Hydrothermal Sediment.</title>
        <authorList>
            <person name="Zhou Z."/>
            <person name="Liu Y."/>
            <person name="Xu W."/>
            <person name="Pan J."/>
            <person name="Luo Z.H."/>
            <person name="Li M."/>
        </authorList>
    </citation>
    <scope>NUCLEOTIDE SEQUENCE [LARGE SCALE GENOMIC DNA]</scope>
    <source>
        <strain evidence="1">HyVt-493</strain>
    </source>
</reference>
<dbReference type="Proteomes" id="UP000885750">
    <property type="component" value="Unassembled WGS sequence"/>
</dbReference>
<accession>A0A7V2WVJ0</accession>
<evidence type="ECO:0000313" key="1">
    <source>
        <dbReference type="EMBL" id="HFC93158.1"/>
    </source>
</evidence>
<gene>
    <name evidence="1" type="ORF">ENJ51_10135</name>
</gene>
<proteinExistence type="predicted"/>
<sequence length="692" mass="78003">MTKPITNNITTAGNTTKTPIKVALVGLTMIQQAILEFYFATQEGSQKFTEVLGKDAEAYITNFDEQGAIDAWDNLYADNNKPTLVLSNYRKDDGNYFYFPRPVTPDGLLEAAELMNELLENNNPNAVQTLDEPSVAEVNTHHNFNEFISENEVIDDTKPDGLKLFDSVLNEELNTIEGSIDTEVEMLSPDTIPDELTVETEVEELNALDGLILDTESGELEGGEKPDESISFVAEALSRDTISGETTSLEELSVETEAKELNALEELISDTESDELVVEEKLSESIPPVEEALSPDTIPDGLASLEELIAETEVKELNALDELLLDTDNDELVVEEKPDESVSLVDFSPDSAQIDSLLEDKELSFDKVVNESLTSNIADKTNHQESIDIENMDVLFNDSFLDNQLSLPTEEENEEDKFTSPEELQSFLDELSEKNAKQALENEKTVKPYNKKSAEQLRWIQLCGQYEDASYEKNAGTNTRFKLEATLLPYVVDTVSFTERAECWMELSYNPLSIIINPEKKLVYSNLSIEDPVFVQICSGNMVEELIEYLEVDADRIEKINNGSLENKLFSYDLRHFIWTISLLVSHGRLPEDCNPDEKIRIINWLSLNKVEKFPYIMQIAAVFNQHYASLNEAAAWMTLPKRYVYAFYNGVLALDMIDKNPKKSSKQKLIARGDKENNESGIKNILFKKII</sequence>
<protein>
    <submittedName>
        <fullName evidence="1">Uncharacterized protein</fullName>
    </submittedName>
</protein>
<organism evidence="1">
    <name type="scientific">Leucothrix mucor</name>
    <dbReference type="NCBI Taxonomy" id="45248"/>
    <lineage>
        <taxon>Bacteria</taxon>
        <taxon>Pseudomonadati</taxon>
        <taxon>Pseudomonadota</taxon>
        <taxon>Gammaproteobacteria</taxon>
        <taxon>Thiotrichales</taxon>
        <taxon>Thiotrichaceae</taxon>
        <taxon>Leucothrix</taxon>
    </lineage>
</organism>
<dbReference type="AlphaFoldDB" id="A0A7V2WVJ0"/>
<dbReference type="EMBL" id="DRMS01000381">
    <property type="protein sequence ID" value="HFC93158.1"/>
    <property type="molecule type" value="Genomic_DNA"/>
</dbReference>